<keyword evidence="7" id="KW-0456">Lyase</keyword>
<evidence type="ECO:0000313" key="11">
    <source>
        <dbReference type="Proteomes" id="UP000228976"/>
    </source>
</evidence>
<feature type="domain" description="Mvd1 C-terminal" evidence="8">
    <location>
        <begin position="202"/>
        <end position="328"/>
    </location>
</feature>
<dbReference type="AlphaFoldDB" id="A0A261FAV5"/>
<dbReference type="FunFam" id="3.30.230.10:FF:000072">
    <property type="entry name" value="Diphosphomevalonate decarboxylase"/>
    <property type="match status" value="1"/>
</dbReference>
<dbReference type="PANTHER" id="PTHR10977:SF3">
    <property type="entry name" value="DIPHOSPHOMEVALONATE DECARBOXYLASE"/>
    <property type="match status" value="1"/>
</dbReference>
<dbReference type="RefSeq" id="WP_094689782.1">
    <property type="nucleotide sequence ID" value="NZ_JACBYZ010000001.1"/>
</dbReference>
<evidence type="ECO:0000256" key="1">
    <source>
        <dbReference type="ARBA" id="ARBA00008831"/>
    </source>
</evidence>
<keyword evidence="11" id="KW-1185">Reference proteome</keyword>
<proteinExistence type="inferred from homology"/>
<comment type="similarity">
    <text evidence="1">Belongs to the diphosphomevalonate decarboxylase family.</text>
</comment>
<dbReference type="InterPro" id="IPR029765">
    <property type="entry name" value="Mev_diP_decarb"/>
</dbReference>
<dbReference type="Pfam" id="PF22700">
    <property type="entry name" value="MVD-like_N"/>
    <property type="match status" value="1"/>
</dbReference>
<dbReference type="GO" id="GO:0019287">
    <property type="term" value="P:isopentenyl diphosphate biosynthetic process, mevalonate pathway"/>
    <property type="evidence" value="ECO:0007669"/>
    <property type="project" value="InterPro"/>
</dbReference>
<dbReference type="InterPro" id="IPR014721">
    <property type="entry name" value="Ribsml_uS5_D2-typ_fold_subgr"/>
</dbReference>
<protein>
    <recommendedName>
        <fullName evidence="2">diphosphomevalonate decarboxylase</fullName>
        <ecNumber evidence="2">4.1.1.33</ecNumber>
    </recommendedName>
</protein>
<dbReference type="InterPro" id="IPR020568">
    <property type="entry name" value="Ribosomal_Su5_D2-typ_SF"/>
</dbReference>
<keyword evidence="3" id="KW-0444">Lipid biosynthesis</keyword>
<dbReference type="PANTHER" id="PTHR10977">
    <property type="entry name" value="DIPHOSPHOMEVALONATE DECARBOXYLASE"/>
    <property type="match status" value="1"/>
</dbReference>
<organism evidence="10 11">
    <name type="scientific">Aeriscardovia aeriphila</name>
    <dbReference type="NCBI Taxonomy" id="218139"/>
    <lineage>
        <taxon>Bacteria</taxon>
        <taxon>Bacillati</taxon>
        <taxon>Actinomycetota</taxon>
        <taxon>Actinomycetes</taxon>
        <taxon>Bifidobacteriales</taxon>
        <taxon>Bifidobacteriaceae</taxon>
        <taxon>Aeriscardovia</taxon>
    </lineage>
</organism>
<evidence type="ECO:0000256" key="7">
    <source>
        <dbReference type="ARBA" id="ARBA00023239"/>
    </source>
</evidence>
<keyword evidence="6" id="KW-0443">Lipid metabolism</keyword>
<dbReference type="InterPro" id="IPR053859">
    <property type="entry name" value="MVD-like_N"/>
</dbReference>
<evidence type="ECO:0000256" key="4">
    <source>
        <dbReference type="ARBA" id="ARBA00022741"/>
    </source>
</evidence>
<dbReference type="GO" id="GO:0005524">
    <property type="term" value="F:ATP binding"/>
    <property type="evidence" value="ECO:0007669"/>
    <property type="project" value="UniProtKB-KW"/>
</dbReference>
<keyword evidence="4" id="KW-0547">Nucleotide-binding</keyword>
<evidence type="ECO:0000259" key="8">
    <source>
        <dbReference type="Pfam" id="PF18376"/>
    </source>
</evidence>
<dbReference type="Gene3D" id="3.30.230.10">
    <property type="match status" value="1"/>
</dbReference>
<evidence type="ECO:0000313" key="10">
    <source>
        <dbReference type="EMBL" id="OZG56234.1"/>
    </source>
</evidence>
<evidence type="ECO:0000256" key="3">
    <source>
        <dbReference type="ARBA" id="ARBA00022516"/>
    </source>
</evidence>
<evidence type="ECO:0000256" key="5">
    <source>
        <dbReference type="ARBA" id="ARBA00022840"/>
    </source>
</evidence>
<accession>A0A261FAV5</accession>
<keyword evidence="5" id="KW-0067">ATP-binding</keyword>
<dbReference type="Proteomes" id="UP000228976">
    <property type="component" value="Unassembled WGS sequence"/>
</dbReference>
<comment type="caution">
    <text evidence="10">The sequence shown here is derived from an EMBL/GenBank/DDBJ whole genome shotgun (WGS) entry which is preliminary data.</text>
</comment>
<dbReference type="SUPFAM" id="SSF55060">
    <property type="entry name" value="GHMP Kinase, C-terminal domain"/>
    <property type="match status" value="1"/>
</dbReference>
<dbReference type="NCBIfam" id="TIGR01240">
    <property type="entry name" value="mevDPdecarb"/>
    <property type="match status" value="1"/>
</dbReference>
<dbReference type="EMBL" id="MWWU01000002">
    <property type="protein sequence ID" value="OZG56234.1"/>
    <property type="molecule type" value="Genomic_DNA"/>
</dbReference>
<dbReference type="SUPFAM" id="SSF54211">
    <property type="entry name" value="Ribosomal protein S5 domain 2-like"/>
    <property type="match status" value="1"/>
</dbReference>
<gene>
    <name evidence="10" type="ORF">AEAE_0722</name>
</gene>
<reference evidence="10 11" key="1">
    <citation type="journal article" date="2017" name="BMC Genomics">
        <title>Comparative genomic and phylogenomic analyses of the Bifidobacteriaceae family.</title>
        <authorList>
            <person name="Lugli G.A."/>
            <person name="Milani C."/>
            <person name="Turroni F."/>
            <person name="Duranti S."/>
            <person name="Mancabelli L."/>
            <person name="Mangifesta M."/>
            <person name="Ferrario C."/>
            <person name="Modesto M."/>
            <person name="Mattarelli P."/>
            <person name="Jiri K."/>
            <person name="van Sinderen D."/>
            <person name="Ventura M."/>
        </authorList>
    </citation>
    <scope>NUCLEOTIDE SEQUENCE [LARGE SCALE GENOMIC DNA]</scope>
    <source>
        <strain evidence="10 11">LMG 21773</strain>
    </source>
</reference>
<dbReference type="EC" id="4.1.1.33" evidence="2"/>
<dbReference type="Pfam" id="PF18376">
    <property type="entry name" value="MDD_C"/>
    <property type="match status" value="1"/>
</dbReference>
<evidence type="ECO:0000256" key="6">
    <source>
        <dbReference type="ARBA" id="ARBA00023098"/>
    </source>
</evidence>
<name>A0A261FAV5_9BIFI</name>
<dbReference type="GO" id="GO:0005829">
    <property type="term" value="C:cytosol"/>
    <property type="evidence" value="ECO:0007669"/>
    <property type="project" value="InterPro"/>
</dbReference>
<dbReference type="InterPro" id="IPR005935">
    <property type="entry name" value="Mev_decarb"/>
</dbReference>
<dbReference type="Gene3D" id="3.30.70.890">
    <property type="entry name" value="GHMP kinase, C-terminal domain"/>
    <property type="match status" value="1"/>
</dbReference>
<evidence type="ECO:0000259" key="9">
    <source>
        <dbReference type="Pfam" id="PF22700"/>
    </source>
</evidence>
<evidence type="ECO:0000256" key="2">
    <source>
        <dbReference type="ARBA" id="ARBA00012296"/>
    </source>
</evidence>
<dbReference type="OrthoDB" id="5498344at2"/>
<sequence length="345" mass="37864">MSETCVRPQLLDEQSFFDEHPRAGLATAHTNIALVKYWGKKDEKLRLPFTDSLSLTVNDFYTTTQVVVRDDGAPRRFRLSGQEVNGPAAERVWKYIERLQRRFGVSGTLDISTANHVPMSAGLASSSSAFAALAGAFAAAYELNVDREELSRMARLGSGSASRSVYGGFSRWIAGHDDATSRAVALDENPDLDIRLLAVQVDVSPKSVPSTQGMRRVVETSPYFPVWVEQTSKACDEMEKAIERRDFTAIGEIAQQNALDMHALNLTARPGFTYFQPQTLLVLQLVDELRHNGVECYSTMDAGSNVKVLVQSGNEARVRARIYEVLPQAPITSTGAGSGLVMTTL</sequence>
<dbReference type="GO" id="GO:0004163">
    <property type="term" value="F:diphosphomevalonate decarboxylase activity"/>
    <property type="evidence" value="ECO:0007669"/>
    <property type="project" value="UniProtKB-EC"/>
</dbReference>
<dbReference type="InterPro" id="IPR041431">
    <property type="entry name" value="Mvd1_C"/>
</dbReference>
<dbReference type="PIRSF" id="PIRSF015950">
    <property type="entry name" value="Mev_P_decrbx"/>
    <property type="match status" value="1"/>
</dbReference>
<dbReference type="InterPro" id="IPR036554">
    <property type="entry name" value="GHMP_kinase_C_sf"/>
</dbReference>
<feature type="domain" description="Diphosphomevalonate decarboxylase-like N-terminal" evidence="9">
    <location>
        <begin position="28"/>
        <end position="183"/>
    </location>
</feature>